<dbReference type="SUPFAM" id="SSF48726">
    <property type="entry name" value="Immunoglobulin"/>
    <property type="match status" value="3"/>
</dbReference>
<evidence type="ECO:0000256" key="14">
    <source>
        <dbReference type="ARBA" id="ARBA00023180"/>
    </source>
</evidence>
<dbReference type="Gene3D" id="3.90.190.10">
    <property type="entry name" value="Protein tyrosine phosphatase superfamily"/>
    <property type="match status" value="2"/>
</dbReference>
<dbReference type="FunFam" id="3.90.190.10:FF:000002">
    <property type="entry name" value="receptor-type tyrosine-protein phosphatase delta isoform X2"/>
    <property type="match status" value="1"/>
</dbReference>
<evidence type="ECO:0000256" key="15">
    <source>
        <dbReference type="ARBA" id="ARBA00023319"/>
    </source>
</evidence>
<evidence type="ECO:0000256" key="13">
    <source>
        <dbReference type="ARBA" id="ARBA00023170"/>
    </source>
</evidence>
<dbReference type="InterPro" id="IPR003599">
    <property type="entry name" value="Ig_sub"/>
</dbReference>
<dbReference type="FunFam" id="2.60.40.10:FF:000010">
    <property type="entry name" value="receptor-type tyrosine-protein phosphatase delta isoform X1"/>
    <property type="match status" value="1"/>
</dbReference>
<dbReference type="FunFam" id="2.60.40.10:FF:000036">
    <property type="entry name" value="receptor-type tyrosine-protein phosphatase delta isoform X1"/>
    <property type="match status" value="1"/>
</dbReference>
<dbReference type="PROSITE" id="PS00383">
    <property type="entry name" value="TYR_PHOSPHATASE_1"/>
    <property type="match status" value="2"/>
</dbReference>
<evidence type="ECO:0000259" key="19">
    <source>
        <dbReference type="PROSITE" id="PS50056"/>
    </source>
</evidence>
<protein>
    <recommendedName>
        <fullName evidence="3">protein-tyrosine-phosphatase</fullName>
        <ecNumber evidence="3">3.1.3.48</ecNumber>
    </recommendedName>
</protein>
<dbReference type="InterPro" id="IPR003595">
    <property type="entry name" value="Tyr_Pase_cat"/>
</dbReference>
<accession>A0A8D2Q122</accession>
<evidence type="ECO:0000259" key="20">
    <source>
        <dbReference type="PROSITE" id="PS50835"/>
    </source>
</evidence>
<proteinExistence type="inferred from homology"/>
<feature type="domain" description="Tyrosine specific protein phosphatases" evidence="19">
    <location>
        <begin position="1198"/>
        <end position="1269"/>
    </location>
</feature>
<feature type="domain" description="Ig-like" evidence="20">
    <location>
        <begin position="105"/>
        <end position="195"/>
    </location>
</feature>
<dbReference type="InterPro" id="IPR003961">
    <property type="entry name" value="FN3_dom"/>
</dbReference>
<dbReference type="InterPro" id="IPR050713">
    <property type="entry name" value="RTP_Phos/Ushers"/>
</dbReference>
<dbReference type="InterPro" id="IPR016130">
    <property type="entry name" value="Tyr_Pase_AS"/>
</dbReference>
<dbReference type="InterPro" id="IPR000242">
    <property type="entry name" value="PTP_cat"/>
</dbReference>
<dbReference type="CDD" id="cd00063">
    <property type="entry name" value="FN3"/>
    <property type="match status" value="4"/>
</dbReference>
<feature type="domain" description="Fibronectin type-III" evidence="21">
    <location>
        <begin position="399"/>
        <end position="489"/>
    </location>
</feature>
<evidence type="ECO:0000256" key="4">
    <source>
        <dbReference type="ARBA" id="ARBA00022674"/>
    </source>
</evidence>
<dbReference type="Pfam" id="PF00102">
    <property type="entry name" value="Y_phosphatase"/>
    <property type="match status" value="2"/>
</dbReference>
<dbReference type="PROSITE" id="PS50055">
    <property type="entry name" value="TYR_PHOSPHATASE_PTP"/>
    <property type="match status" value="2"/>
</dbReference>
<comment type="catalytic activity">
    <reaction evidence="16">
        <text>O-phospho-L-tyrosyl-[protein] + H2O = L-tyrosyl-[protein] + phosphate</text>
        <dbReference type="Rhea" id="RHEA:10684"/>
        <dbReference type="Rhea" id="RHEA-COMP:10136"/>
        <dbReference type="Rhea" id="RHEA-COMP:20101"/>
        <dbReference type="ChEBI" id="CHEBI:15377"/>
        <dbReference type="ChEBI" id="CHEBI:43474"/>
        <dbReference type="ChEBI" id="CHEBI:46858"/>
        <dbReference type="ChEBI" id="CHEBI:61978"/>
        <dbReference type="EC" id="3.1.3.48"/>
    </reaction>
</comment>
<dbReference type="Proteomes" id="UP000694401">
    <property type="component" value="Unassembled WGS sequence"/>
</dbReference>
<feature type="domain" description="Tyrosine specific protein phosphatases" evidence="19">
    <location>
        <begin position="1487"/>
        <end position="1560"/>
    </location>
</feature>
<dbReference type="GO" id="GO:0016020">
    <property type="term" value="C:membrane"/>
    <property type="evidence" value="ECO:0007669"/>
    <property type="project" value="UniProtKB-SubCell"/>
</dbReference>
<dbReference type="CDD" id="cd14625">
    <property type="entry name" value="R-PTPc-S-1"/>
    <property type="match status" value="1"/>
</dbReference>
<evidence type="ECO:0000256" key="16">
    <source>
        <dbReference type="ARBA" id="ARBA00051722"/>
    </source>
</evidence>
<dbReference type="GO" id="GO:0008201">
    <property type="term" value="F:heparin binding"/>
    <property type="evidence" value="ECO:0007669"/>
    <property type="project" value="UniProtKB-KW"/>
</dbReference>
<dbReference type="SMART" id="SM00408">
    <property type="entry name" value="IGc2"/>
    <property type="match status" value="3"/>
</dbReference>
<feature type="domain" description="Fibronectin type-III" evidence="21">
    <location>
        <begin position="589"/>
        <end position="676"/>
    </location>
</feature>
<keyword evidence="9" id="KW-0904">Protein phosphatase</keyword>
<evidence type="ECO:0000313" key="22">
    <source>
        <dbReference type="Ensembl" id="ENSZLMP00000020720.1"/>
    </source>
</evidence>
<evidence type="ECO:0000256" key="12">
    <source>
        <dbReference type="ARBA" id="ARBA00023157"/>
    </source>
</evidence>
<name>A0A8D2Q122_ZOSLA</name>
<dbReference type="FunFam" id="2.60.40.10:FF:000144">
    <property type="entry name" value="receptor-type tyrosine-protein phosphatase delta isoform X1"/>
    <property type="match status" value="1"/>
</dbReference>
<dbReference type="SMART" id="SM00409">
    <property type="entry name" value="IG"/>
    <property type="match status" value="3"/>
</dbReference>
<evidence type="ECO:0000256" key="3">
    <source>
        <dbReference type="ARBA" id="ARBA00013064"/>
    </source>
</evidence>
<dbReference type="InterPro" id="IPR000387">
    <property type="entry name" value="Tyr_Pase_dom"/>
</dbReference>
<dbReference type="EC" id="3.1.3.48" evidence="3"/>
<comment type="similarity">
    <text evidence="2">Belongs to the protein-tyrosine phosphatase family. Receptor class 2A subfamily.</text>
</comment>
<dbReference type="Pfam" id="PF13927">
    <property type="entry name" value="Ig_3"/>
    <property type="match status" value="2"/>
</dbReference>
<feature type="domain" description="Tyrosine-protein phosphatase" evidence="18">
    <location>
        <begin position="1023"/>
        <end position="1278"/>
    </location>
</feature>
<dbReference type="Pfam" id="PF00041">
    <property type="entry name" value="fn3"/>
    <property type="match status" value="4"/>
</dbReference>
<evidence type="ECO:0000256" key="6">
    <source>
        <dbReference type="ARBA" id="ARBA00022729"/>
    </source>
</evidence>
<dbReference type="SUPFAM" id="SSF52799">
    <property type="entry name" value="(Phosphotyrosine protein) phosphatases II"/>
    <property type="match status" value="2"/>
</dbReference>
<dbReference type="SMART" id="SM00194">
    <property type="entry name" value="PTPc"/>
    <property type="match status" value="2"/>
</dbReference>
<dbReference type="InterPro" id="IPR036179">
    <property type="entry name" value="Ig-like_dom_sf"/>
</dbReference>
<dbReference type="PANTHER" id="PTHR46957">
    <property type="entry name" value="CYTOKINE RECEPTOR"/>
    <property type="match status" value="1"/>
</dbReference>
<keyword evidence="23" id="KW-1185">Reference proteome</keyword>
<keyword evidence="11 17" id="KW-0472">Membrane</keyword>
<organism evidence="22 23">
    <name type="scientific">Zosterops lateralis melanops</name>
    <dbReference type="NCBI Taxonomy" id="1220523"/>
    <lineage>
        <taxon>Eukaryota</taxon>
        <taxon>Metazoa</taxon>
        <taxon>Chordata</taxon>
        <taxon>Craniata</taxon>
        <taxon>Vertebrata</taxon>
        <taxon>Euteleostomi</taxon>
        <taxon>Archelosauria</taxon>
        <taxon>Archosauria</taxon>
        <taxon>Dinosauria</taxon>
        <taxon>Saurischia</taxon>
        <taxon>Theropoda</taxon>
        <taxon>Coelurosauria</taxon>
        <taxon>Aves</taxon>
        <taxon>Neognathae</taxon>
        <taxon>Neoaves</taxon>
        <taxon>Telluraves</taxon>
        <taxon>Australaves</taxon>
        <taxon>Passeriformes</taxon>
        <taxon>Sylvioidea</taxon>
        <taxon>Zosteropidae</taxon>
        <taxon>Zosterops</taxon>
    </lineage>
</organism>
<evidence type="ECO:0000259" key="21">
    <source>
        <dbReference type="PROSITE" id="PS50853"/>
    </source>
</evidence>
<evidence type="ECO:0000256" key="11">
    <source>
        <dbReference type="ARBA" id="ARBA00023136"/>
    </source>
</evidence>
<dbReference type="SMART" id="SM00060">
    <property type="entry name" value="FN3"/>
    <property type="match status" value="4"/>
</dbReference>
<evidence type="ECO:0000256" key="9">
    <source>
        <dbReference type="ARBA" id="ARBA00022912"/>
    </source>
</evidence>
<dbReference type="PRINTS" id="PR00700">
    <property type="entry name" value="PRTYPHPHTASE"/>
</dbReference>
<dbReference type="PROSITE" id="PS50835">
    <property type="entry name" value="IG_LIKE"/>
    <property type="match status" value="3"/>
</dbReference>
<dbReference type="InterPro" id="IPR013783">
    <property type="entry name" value="Ig-like_fold"/>
</dbReference>
<dbReference type="InterPro" id="IPR007110">
    <property type="entry name" value="Ig-like_dom"/>
</dbReference>
<dbReference type="PROSITE" id="PS50056">
    <property type="entry name" value="TYR_PHOSPHATASE_2"/>
    <property type="match status" value="2"/>
</dbReference>
<dbReference type="FunFam" id="2.60.40.10:FF:000023">
    <property type="entry name" value="receptor-type tyrosine-protein phosphatase delta isoform X2"/>
    <property type="match status" value="1"/>
</dbReference>
<dbReference type="InterPro" id="IPR013098">
    <property type="entry name" value="Ig_I-set"/>
</dbReference>
<evidence type="ECO:0000256" key="8">
    <source>
        <dbReference type="ARBA" id="ARBA00022801"/>
    </source>
</evidence>
<keyword evidence="10 17" id="KW-1133">Transmembrane helix</keyword>
<feature type="transmembrane region" description="Helical" evidence="17">
    <location>
        <begin position="927"/>
        <end position="950"/>
    </location>
</feature>
<dbReference type="FunFam" id="2.60.40.10:FF:000027">
    <property type="entry name" value="receptor-type tyrosine-protein phosphatase delta isoform X1"/>
    <property type="match status" value="1"/>
</dbReference>
<keyword evidence="12" id="KW-1015">Disulfide bond</keyword>
<keyword evidence="14" id="KW-0325">Glycoprotein</keyword>
<feature type="domain" description="Ig-like" evidence="20">
    <location>
        <begin position="310"/>
        <end position="392"/>
    </location>
</feature>
<keyword evidence="8" id="KW-0378">Hydrolase</keyword>
<evidence type="ECO:0000256" key="7">
    <source>
        <dbReference type="ARBA" id="ARBA00022737"/>
    </source>
</evidence>
<keyword evidence="6" id="KW-0732">Signal</keyword>
<evidence type="ECO:0000256" key="2">
    <source>
        <dbReference type="ARBA" id="ARBA00010504"/>
    </source>
</evidence>
<dbReference type="Gene3D" id="2.60.40.10">
    <property type="entry name" value="Immunoglobulins"/>
    <property type="match status" value="7"/>
</dbReference>
<dbReference type="PRINTS" id="PR00014">
    <property type="entry name" value="FNTYPEIII"/>
</dbReference>
<evidence type="ECO:0000256" key="17">
    <source>
        <dbReference type="SAM" id="Phobius"/>
    </source>
</evidence>
<keyword evidence="13" id="KW-0675">Receptor</keyword>
<sequence length="1578" mass="176766">MSSPLTPLGVVRAQLSPLPACRAALGAVGCWWRSLEGLRCCSLCLGWLKHGPRPRVCVCVCVLTISALLLLLLWEEIVASSWGCGIPSLPWEAPRGRGAAGAGPPVFIKKPVDQIGVSGGVASFVCQATGDPKPRVTWNKKGKKVNSQRFETIEFDESAGAVLRIQPLRTPRDENIYECVAQNPHGEVTVHAKLTVLREDQLPPGFPNIDMGPQLKVVERTRTATMLCAASGNPDPEITWFKDFLPVDPSASNGRIKQLRSEGTPIRGGLQIESSEETDQGKYECVASNSAGVRYSSPANLYVRVRRVAPRFSILPVSHEIMPGGNVNITCVAVGSPMPYVKWMQGAEDLTPEDDMPVGRNVLELTDVKDSANYTCVAMSSLGVIEAVAQITVKSLPKAPGTPVVTETTATSITITWDSGNPDPVSYYVIEYKSKSQDGPYQIKEDITTTRYSIGGLSPNSEYEIWVSAVNSIGQGPPSESVVTRTGEQAPASAPRNVQGRMLSSTTMIIQWEEPVEPNGQIRGYRVYYTMEPDQPVSNWQKHNVDDSLLTTVGSLLEDETYTVRVLAFTSVGDGPLSDPIQVKTQQGGEYPCGCGGERCWLELERNGNIVKYTVAYREAGSPGNLLEKELPPSPENSYTLNGLKPNTAYDVKIRAHTSKGPGPYSPTVQYRTFQLDQVLPKNFKVKMVTKTSVLLSWEFPENYNSPTPYKIQYNGLHVDVDGRTTKKLITHLRPRTFYNFVLMNQGNSMGGLQQNVAAWTAADLLSKKPEVTHKPDADGNVVVILPDVKSSVPVQAFYIVVVPLRKSRGGQFLNPLGSPEEMDLEELVQDIARLRRRSLRHSRQLEFPRPYIAARFRSLPSHFVLGDMKHYDNFENRALEPGQRYVLFILAVLQEPEATYAASPFSDPIQLDNPDPQPIIDGEEGLIWVIGPVLAVVFIICIVIAILLYKNKRKDSEPRTKCLLNNAEIAPHHPKDPVEMRRINFQTPAPGPSLSMLSHPPIPVSELAEHTEHLKANDNLKLSQEYESIDPGQQFTWEHSNLEVNKPKNRYANVIAYDHSRVILLPIEGIVGSDYINANYIDGYRKQNAYIATQGPLPETFGDFWRMVWEQRSATIVMMTKLEEKSRIKCDQYWPGRGSDTYGMIQVILLDTIELATFCVRTFSLHKNGSSEKREVRQFQFTAWPDHGVPEYPTPFLAFLRRVKTCNPPDAGPIVVHCSAGVGRTGCFIVIDAMLERIKHEKTVDIYGHVTLMRSQRNYMVQTEDQYSFIHDALLEAVACGNTEVPARNLYSYIQKLAQIEAREHVTGMELEFKRLANSKAHTSRFISANLPCNKFKNRLVNIMPYETTRVCLQPIRGVEGSDYINASFIDGYRHQKAYIATQGPLAETTEDFWRMLWENNSTIVVMLTKLREMGREKCHQYWPAERSARYQYFVVDPMAEYNMPQYILREFKVTDARDGQSRTVRQFQFTDWPEQGVPKSGEGFIDFIGQVHKTKEQFGQDGPISVHCSAGVGRTGVFITLSIVLERMRYEGVVDIFQTVKMLRTQRPAMVQTEDEYQFCYQAALEYLGSFDHYAT</sequence>
<dbReference type="SMART" id="SM00404">
    <property type="entry name" value="PTPc_motif"/>
    <property type="match status" value="2"/>
</dbReference>
<dbReference type="InterPro" id="IPR003598">
    <property type="entry name" value="Ig_sub2"/>
</dbReference>
<dbReference type="InterPro" id="IPR036116">
    <property type="entry name" value="FN3_sf"/>
</dbReference>
<comment type="subcellular location">
    <subcellularLocation>
        <location evidence="1">Membrane</location>
        <topology evidence="1">Single-pass type I membrane protein</topology>
    </subcellularLocation>
</comment>
<keyword evidence="15" id="KW-0393">Immunoglobulin domain</keyword>
<evidence type="ECO:0000256" key="10">
    <source>
        <dbReference type="ARBA" id="ARBA00022989"/>
    </source>
</evidence>
<dbReference type="CDD" id="cd05739">
    <property type="entry name" value="IgI_3_RPTP_IIa_LAR_like"/>
    <property type="match status" value="1"/>
</dbReference>
<dbReference type="Pfam" id="PF07679">
    <property type="entry name" value="I-set"/>
    <property type="match status" value="1"/>
</dbReference>
<keyword evidence="5 17" id="KW-0812">Transmembrane</keyword>
<feature type="domain" description="Fibronectin type-III" evidence="21">
    <location>
        <begin position="680"/>
        <end position="764"/>
    </location>
</feature>
<keyword evidence="4" id="KW-0358">Heparin-binding</keyword>
<evidence type="ECO:0000259" key="18">
    <source>
        <dbReference type="PROSITE" id="PS50055"/>
    </source>
</evidence>
<keyword evidence="7" id="KW-0677">Repeat</keyword>
<dbReference type="FunFam" id="3.90.190.10:FF:000001">
    <property type="entry name" value="Receptor-type tyrosine-protein phosphatase F isoform A"/>
    <property type="match status" value="1"/>
</dbReference>
<dbReference type="SUPFAM" id="SSF49265">
    <property type="entry name" value="Fibronectin type III"/>
    <property type="match status" value="3"/>
</dbReference>
<feature type="domain" description="Fibronectin type-III" evidence="21">
    <location>
        <begin position="494"/>
        <end position="588"/>
    </location>
</feature>
<dbReference type="InterPro" id="IPR029021">
    <property type="entry name" value="Prot-tyrosine_phosphatase-like"/>
</dbReference>
<feature type="domain" description="Ig-like" evidence="20">
    <location>
        <begin position="207"/>
        <end position="302"/>
    </location>
</feature>
<evidence type="ECO:0000256" key="5">
    <source>
        <dbReference type="ARBA" id="ARBA00022692"/>
    </source>
</evidence>
<reference evidence="22" key="2">
    <citation type="submission" date="2025-09" db="UniProtKB">
        <authorList>
            <consortium name="Ensembl"/>
        </authorList>
    </citation>
    <scope>IDENTIFICATION</scope>
</reference>
<dbReference type="CDD" id="cd05738">
    <property type="entry name" value="IgI_2_RPTP_IIa_LAR_like"/>
    <property type="match status" value="1"/>
</dbReference>
<dbReference type="CDD" id="cd14627">
    <property type="entry name" value="R-PTP-S-2"/>
    <property type="match status" value="1"/>
</dbReference>
<reference evidence="22" key="1">
    <citation type="submission" date="2025-08" db="UniProtKB">
        <authorList>
            <consortium name="Ensembl"/>
        </authorList>
    </citation>
    <scope>IDENTIFICATION</scope>
</reference>
<evidence type="ECO:0000256" key="1">
    <source>
        <dbReference type="ARBA" id="ARBA00004479"/>
    </source>
</evidence>
<evidence type="ECO:0000313" key="23">
    <source>
        <dbReference type="Proteomes" id="UP000694401"/>
    </source>
</evidence>
<dbReference type="GO" id="GO:0004725">
    <property type="term" value="F:protein tyrosine phosphatase activity"/>
    <property type="evidence" value="ECO:0007669"/>
    <property type="project" value="UniProtKB-EC"/>
</dbReference>
<dbReference type="PROSITE" id="PS50853">
    <property type="entry name" value="FN3"/>
    <property type="match status" value="4"/>
</dbReference>
<dbReference type="PANTHER" id="PTHR46957:SF6">
    <property type="entry name" value="PROTEIN-TYROSINE-PHOSPHATASE"/>
    <property type="match status" value="1"/>
</dbReference>
<dbReference type="Ensembl" id="ENSZLMT00000021274.1">
    <property type="protein sequence ID" value="ENSZLMP00000020720.1"/>
    <property type="gene ID" value="ENSZLMG00000001518.1"/>
</dbReference>
<feature type="domain" description="Tyrosine-protein phosphatase" evidence="18">
    <location>
        <begin position="1310"/>
        <end position="1569"/>
    </location>
</feature>
<dbReference type="FunFam" id="2.60.40.10:FF:000015">
    <property type="entry name" value="receptor-type tyrosine-protein phosphatase delta isoform X2"/>
    <property type="match status" value="1"/>
</dbReference>